<sequence length="207" mass="23953">MGANLHFYSFLIKIGDNILLELVPLDRFSKCCKYSGINDENCKIKDSIQENENENRIGNDYANVKIENDYANVEIGNNYANIKIRNDNINIGNDYANVEIGNDNANVEIKNDDMNIKIENDDKNVRIENNDANVLIGNDYANILIGNDDKNVDNDRNGNLILVEIYYDKEQMHLKKLGLNVFFHYGIIKNRTRDKRLLYTYLKLSDY</sequence>
<gene>
    <name evidence="1" type="ORF">RCL2_001406400</name>
</gene>
<dbReference type="OrthoDB" id="66881at2759"/>
<name>A0A8H3LIW4_9GLOM</name>
<dbReference type="AlphaFoldDB" id="A0A8H3LIW4"/>
<dbReference type="EMBL" id="BLAL01000162">
    <property type="protein sequence ID" value="GES87040.1"/>
    <property type="molecule type" value="Genomic_DNA"/>
</dbReference>
<evidence type="ECO:0000313" key="1">
    <source>
        <dbReference type="EMBL" id="GES87040.1"/>
    </source>
</evidence>
<organism evidence="1 2">
    <name type="scientific">Rhizophagus clarus</name>
    <dbReference type="NCBI Taxonomy" id="94130"/>
    <lineage>
        <taxon>Eukaryota</taxon>
        <taxon>Fungi</taxon>
        <taxon>Fungi incertae sedis</taxon>
        <taxon>Mucoromycota</taxon>
        <taxon>Glomeromycotina</taxon>
        <taxon>Glomeromycetes</taxon>
        <taxon>Glomerales</taxon>
        <taxon>Glomeraceae</taxon>
        <taxon>Rhizophagus</taxon>
    </lineage>
</organism>
<reference evidence="1" key="1">
    <citation type="submission" date="2019-10" db="EMBL/GenBank/DDBJ databases">
        <title>Conservation and host-specific expression of non-tandemly repeated heterogenous ribosome RNA gene in arbuscular mycorrhizal fungi.</title>
        <authorList>
            <person name="Maeda T."/>
            <person name="Kobayashi Y."/>
            <person name="Nakagawa T."/>
            <person name="Ezawa T."/>
            <person name="Yamaguchi K."/>
            <person name="Bino T."/>
            <person name="Nishimoto Y."/>
            <person name="Shigenobu S."/>
            <person name="Kawaguchi M."/>
        </authorList>
    </citation>
    <scope>NUCLEOTIDE SEQUENCE</scope>
    <source>
        <strain evidence="1">HR1</strain>
    </source>
</reference>
<keyword evidence="1" id="KW-0489">Methyltransferase</keyword>
<accession>A0A8H3LIW4</accession>
<dbReference type="GO" id="GO:0032259">
    <property type="term" value="P:methylation"/>
    <property type="evidence" value="ECO:0007669"/>
    <property type="project" value="UniProtKB-KW"/>
</dbReference>
<proteinExistence type="predicted"/>
<protein>
    <submittedName>
        <fullName evidence="1">Putative histone-lysine N-methyltransferase 1</fullName>
    </submittedName>
</protein>
<keyword evidence="1" id="KW-0808">Transferase</keyword>
<comment type="caution">
    <text evidence="1">The sequence shown here is derived from an EMBL/GenBank/DDBJ whole genome shotgun (WGS) entry which is preliminary data.</text>
</comment>
<dbReference type="Proteomes" id="UP000615446">
    <property type="component" value="Unassembled WGS sequence"/>
</dbReference>
<evidence type="ECO:0000313" key="2">
    <source>
        <dbReference type="Proteomes" id="UP000615446"/>
    </source>
</evidence>
<dbReference type="GO" id="GO:0008168">
    <property type="term" value="F:methyltransferase activity"/>
    <property type="evidence" value="ECO:0007669"/>
    <property type="project" value="UniProtKB-KW"/>
</dbReference>